<reference evidence="3" key="2">
    <citation type="journal article" date="2023" name="Int. J. Mol. Sci.">
        <title>De Novo Assembly and Annotation of 11 Diverse Shrub Willow (Salix) Genomes Reveals Novel Gene Organization in Sex-Linked Regions.</title>
        <authorList>
            <person name="Hyden B."/>
            <person name="Feng K."/>
            <person name="Yates T.B."/>
            <person name="Jawdy S."/>
            <person name="Cereghino C."/>
            <person name="Smart L.B."/>
            <person name="Muchero W."/>
        </authorList>
    </citation>
    <scope>NUCLEOTIDE SEQUENCE</scope>
    <source>
        <tissue evidence="3">Shoot tip</tissue>
    </source>
</reference>
<dbReference type="EMBL" id="JAPFFI010000009">
    <property type="protein sequence ID" value="KAJ6381218.1"/>
    <property type="molecule type" value="Genomic_DNA"/>
</dbReference>
<evidence type="ECO:0000313" key="4">
    <source>
        <dbReference type="Proteomes" id="UP001141253"/>
    </source>
</evidence>
<organism evidence="3 4">
    <name type="scientific">Salix suchowensis</name>
    <dbReference type="NCBI Taxonomy" id="1278906"/>
    <lineage>
        <taxon>Eukaryota</taxon>
        <taxon>Viridiplantae</taxon>
        <taxon>Streptophyta</taxon>
        <taxon>Embryophyta</taxon>
        <taxon>Tracheophyta</taxon>
        <taxon>Spermatophyta</taxon>
        <taxon>Magnoliopsida</taxon>
        <taxon>eudicotyledons</taxon>
        <taxon>Gunneridae</taxon>
        <taxon>Pentapetalae</taxon>
        <taxon>rosids</taxon>
        <taxon>fabids</taxon>
        <taxon>Malpighiales</taxon>
        <taxon>Salicaceae</taxon>
        <taxon>Saliceae</taxon>
        <taxon>Salix</taxon>
    </lineage>
</organism>
<feature type="signal peptide" evidence="2">
    <location>
        <begin position="1"/>
        <end position="20"/>
    </location>
</feature>
<keyword evidence="1" id="KW-0175">Coiled coil</keyword>
<dbReference type="Proteomes" id="UP001141253">
    <property type="component" value="Chromosome 6"/>
</dbReference>
<evidence type="ECO:0008006" key="5">
    <source>
        <dbReference type="Google" id="ProtNLM"/>
    </source>
</evidence>
<feature type="chain" id="PRO_5045868579" description="Transmembrane protein" evidence="2">
    <location>
        <begin position="21"/>
        <end position="138"/>
    </location>
</feature>
<feature type="coiled-coil region" evidence="1">
    <location>
        <begin position="78"/>
        <end position="105"/>
    </location>
</feature>
<keyword evidence="4" id="KW-1185">Reference proteome</keyword>
<proteinExistence type="predicted"/>
<comment type="caution">
    <text evidence="3">The sequence shown here is derived from an EMBL/GenBank/DDBJ whole genome shotgun (WGS) entry which is preliminary data.</text>
</comment>
<reference evidence="3" key="1">
    <citation type="submission" date="2022-10" db="EMBL/GenBank/DDBJ databases">
        <authorList>
            <person name="Hyden B.L."/>
            <person name="Feng K."/>
            <person name="Yates T."/>
            <person name="Jawdy S."/>
            <person name="Smart L.B."/>
            <person name="Muchero W."/>
        </authorList>
    </citation>
    <scope>NUCLEOTIDE SEQUENCE</scope>
    <source>
        <tissue evidence="3">Shoot tip</tissue>
    </source>
</reference>
<gene>
    <name evidence="3" type="ORF">OIU77_029995</name>
</gene>
<dbReference type="PROSITE" id="PS51257">
    <property type="entry name" value="PROKAR_LIPOPROTEIN"/>
    <property type="match status" value="1"/>
</dbReference>
<keyword evidence="2" id="KW-0732">Signal</keyword>
<name>A0ABQ9BAF8_9ROSI</name>
<evidence type="ECO:0000313" key="3">
    <source>
        <dbReference type="EMBL" id="KAJ6381218.1"/>
    </source>
</evidence>
<protein>
    <recommendedName>
        <fullName evidence="5">Transmembrane protein</fullName>
    </recommendedName>
</protein>
<evidence type="ECO:0000256" key="1">
    <source>
        <dbReference type="SAM" id="Coils"/>
    </source>
</evidence>
<evidence type="ECO:0000256" key="2">
    <source>
        <dbReference type="SAM" id="SignalP"/>
    </source>
</evidence>
<sequence>MVKRTFRQVVLGSTLLFVFSCKPLRSQMRADGSQSPELGSWNCAFHLLEEELDFDQEDFWTSDDSISNISPDYHQVERERCSNAAERLETENRELARAHATMESACFVVTALLPLAAFCMMKLYSDQLSPAQQKDRQS</sequence>
<accession>A0ABQ9BAF8</accession>